<protein>
    <submittedName>
        <fullName evidence="7">Integrin beta-like protein 1</fullName>
    </submittedName>
</protein>
<dbReference type="PROSITE" id="PS50026">
    <property type="entry name" value="EGF_3"/>
    <property type="match status" value="2"/>
</dbReference>
<dbReference type="PANTHER" id="PTHR11219">
    <property type="entry name" value="TENEURIN AND N-ACETYLGLUCOSAMINE-1-PHOSPHODIESTER ALPHA-N-ACETYLGLUCOSAMINIDASE"/>
    <property type="match status" value="1"/>
</dbReference>
<dbReference type="Pfam" id="PF25021">
    <property type="entry name" value="TEN_NHL"/>
    <property type="match status" value="1"/>
</dbReference>
<keyword evidence="5" id="KW-0472">Membrane</keyword>
<dbReference type="Pfam" id="PF24329">
    <property type="entry name" value="FN-plug_TEN1-4"/>
    <property type="match status" value="1"/>
</dbReference>
<keyword evidence="3 4" id="KW-1015">Disulfide bond</keyword>
<feature type="disulfide bond" evidence="4">
    <location>
        <begin position="459"/>
        <end position="468"/>
    </location>
</feature>
<dbReference type="InterPro" id="IPR057627">
    <property type="entry name" value="FN-plug_TEN1-4"/>
</dbReference>
<keyword evidence="1 4" id="KW-0245">EGF-like domain</keyword>
<evidence type="ECO:0000256" key="3">
    <source>
        <dbReference type="ARBA" id="ARBA00023157"/>
    </source>
</evidence>
<keyword evidence="5" id="KW-1133">Transmembrane helix</keyword>
<gene>
    <name evidence="7" type="ORF">A3Q56_01985</name>
</gene>
<feature type="disulfide bond" evidence="4">
    <location>
        <begin position="615"/>
        <end position="625"/>
    </location>
</feature>
<reference evidence="7 8" key="1">
    <citation type="submission" date="2016-04" db="EMBL/GenBank/DDBJ databases">
        <title>The genome of Intoshia linei affirms orthonectids as highly simplified spiralians.</title>
        <authorList>
            <person name="Mikhailov K.V."/>
            <person name="Slusarev G.S."/>
            <person name="Nikitin M.A."/>
            <person name="Logacheva M.D."/>
            <person name="Penin A."/>
            <person name="Aleoshin V."/>
            <person name="Panchin Y.V."/>
        </authorList>
    </citation>
    <scope>NUCLEOTIDE SEQUENCE [LARGE SCALE GENOMIC DNA]</scope>
    <source>
        <strain evidence="7">Intl2013</strain>
        <tissue evidence="7">Whole animal</tissue>
    </source>
</reference>
<dbReference type="InterPro" id="IPR056822">
    <property type="entry name" value="TEN_NHL"/>
</dbReference>
<evidence type="ECO:0000313" key="7">
    <source>
        <dbReference type="EMBL" id="OAF70251.1"/>
    </source>
</evidence>
<dbReference type="InterPro" id="IPR051216">
    <property type="entry name" value="Teneurin"/>
</dbReference>
<dbReference type="PROSITE" id="PS01186">
    <property type="entry name" value="EGF_2"/>
    <property type="match status" value="4"/>
</dbReference>
<dbReference type="GO" id="GO:0007229">
    <property type="term" value="P:integrin-mediated signaling pathway"/>
    <property type="evidence" value="ECO:0007669"/>
    <property type="project" value="UniProtKB-KW"/>
</dbReference>
<organism evidence="7 8">
    <name type="scientific">Intoshia linei</name>
    <dbReference type="NCBI Taxonomy" id="1819745"/>
    <lineage>
        <taxon>Eukaryota</taxon>
        <taxon>Metazoa</taxon>
        <taxon>Spiralia</taxon>
        <taxon>Lophotrochozoa</taxon>
        <taxon>Mesozoa</taxon>
        <taxon>Orthonectida</taxon>
        <taxon>Rhopaluridae</taxon>
        <taxon>Intoshia</taxon>
    </lineage>
</organism>
<dbReference type="PANTHER" id="PTHR11219:SF69">
    <property type="entry name" value="TENEURIN-A"/>
    <property type="match status" value="1"/>
</dbReference>
<evidence type="ECO:0000256" key="2">
    <source>
        <dbReference type="ARBA" id="ARBA00022737"/>
    </source>
</evidence>
<feature type="disulfide bond" evidence="4">
    <location>
        <begin position="636"/>
        <end position="645"/>
    </location>
</feature>
<dbReference type="Proteomes" id="UP000078046">
    <property type="component" value="Unassembled WGS sequence"/>
</dbReference>
<evidence type="ECO:0000256" key="4">
    <source>
        <dbReference type="PROSITE-ProRule" id="PRU00076"/>
    </source>
</evidence>
<keyword evidence="7" id="KW-0401">Integrin</keyword>
<dbReference type="InterPro" id="IPR056820">
    <property type="entry name" value="TEN_TTR-like"/>
</dbReference>
<accession>A0A177B9L7</accession>
<dbReference type="GO" id="GO:0008045">
    <property type="term" value="P:motor neuron axon guidance"/>
    <property type="evidence" value="ECO:0007669"/>
    <property type="project" value="TreeGrafter"/>
</dbReference>
<sequence>MITENDEYLVQNCHVIKNMKKKKYTNFKVPLKYHTVNFNSNLINFDLSNRYRSKFEKTNRNKKKSSFVSREFKKKSFKFSKNNLTKCFKFQPDFKLTHENQFRIYKRDSDPNFYENTSVKRNLNCSDNCYSENVYDMAMPSMKGISNTLPKRIYYSNDRNNPSMGMIKLNNEKGSLNVVKHVGGNDLKNINRYENLPFKKYENIQNIKALRQNSRESIKLPNKKLFMSTIIFSLAMILIFTFICLFVASFMQSRGNSIQNNLLSTTPSIINYNNAKNVTQDYSITGFIEMWSSVLYILKCKKLIKVQVEAPFNNLLIYGKLNSIPTIYDYDFIKYARPNINLNNVNYQNVDPDLYTNDSHVLDIYHEKNAFFLSDNIWYLRIYNDFSTKAKYQFTVEGVNGKLDKDNLRDCPYYCSGNGACINGQCQCYKRFTGWDCSESICLVLCSNHGDYEKGTCHCHNGWHGEECQLKFNCNISPCLNDGICIIHKCLCKDGFNGIYCQKQICNTLKCLHGICHNSVCYCDANYYGNNCNNSIENLPKAKQMKQHPIIIKDSCENTCINGQCVQSTCRCNKGWTGKICNVVSCNIRCKGLCVNGQCICEKGKNGEFCSLEGCTNNCNNHGTCKIYGNVWQCTCYSGWSMSDCSVQTELICDDSLDNDHDGLIDCYDSDCCISAHCNINSNCEILPSPTSLISKNSMHSQSFYEKHKKFLLNGLQLYTLIKFFQNRRILIISGKIVQQDQTAIIGARVYVKNLTNLGFTLSRENGKFDLMIPFYRNYISLFIQKNYFVDATFNLHLPYFDNVYGLEANIVLNSLKQNYNAFKDNDYSFCGNINEFDVPQIELKYKEIDDVLNIPLIKTNLLLQYSQSLTCNLPLLIIIHILPNKIPIHLKHVEISISISGNVYKRILEAKESLNFRVMWNRKNIYGEKVYGGILSHVVIGYLFENCTKKLVYKQLYTLPACTLPHTYLSGMSLNYIYKYDFNYGYLYGANGIRTKNLILFYNLLYFDSDTFAIYPFSFNENPTNIYFVLKMTGILKFEHYVEFKSKLVYVKNLIHEYFFKFNEIDQKFYVSGDGLYSLPKYDMEKSKFHWTVISNKKCKFIGSSLCGNNEHVGNSSFYFIKDFDFDKHGNVYLIDGPVVRRIGNTNKIITQITNYSFHYMYTKICPYKYIPFDKVYLENPQKIMYNGFLNLFYILDNHLLFVLDINNNLGYYVNGEYSKECFLDQPHHFYSSKFLKNIIDFCVYYDSTLYYLTSENEIFNCIDNNNVCINETEKFIKFCSIKNEIIKKISCNNPKRELYIFIKSNLSKTSTKLCTLNPQILNSNLKLFKTSSQIIPNNTRNLNFKFPNQVIELDNLNRLKSIGYINYSKNSKYKFINATYINNENLNVNNILQIPSLKSLGNIMTSESKNVSNLNSTQIISTVLKFFDTVKQRLLIKAEIIEMYPHYLDIYGLQKTNIKSDMYIIKVLKTHFIFSSESDVDSTQKYTSTMINKLIDSKGNYFESKIMYQIENERFGYSNVFNANLQNVKFKYGFLETIYLINSLNYPVLKHQLKSEVIYQENYIKKYCKHEFNSSGHLMKLQFPNSSILIKYDYTSINFMPTKIDYIYSNTKKTYIIKYDVNFDIYQIKTPMQRCLKYKVNNLLNNIITIDYSLGKCNENSRNDDNKSKNDNINYISKQLFHKKKKYSNIIFDIIKFNNFYIEKLNYTNKKWVCTCRNSFKVSKENVMKNMNHIVTVFLKLEKTMKKEPFLFPINASNFQQKLNYENLSIEIFIYPEFKNNKTSIIPTKKIWLSIMENYTSIHVNLKNIKSNLIVMKHDYVLVRKMSQNINIRVKKLNLVNLISFDSIENCFKIRYKKFTNFRLNDFCYFLEINLKYCIKYYFENGVMINLIDEKVLHQKSIQRNYKLEYDDDSNLKYLFIQSKRYKTWNYHPSGKLNYIHVNNGTVYIYYNKLGQISNYSNKKFIYDKLSRLVSIIYDNGNKIGMYYLLIQSTNGSKDFRGYKNGFFQQEITSYLSHKVTSPNNKYITITINLDFYYDGMNRLQTTIELEKGYIKKVYYFYFHSNNDILCTNILIEQFNQKLIFITFEYDKNVITFTKKILKPGNHNLTLHGVYNEQYKILLDTCASPFAVYKKTGECTWKKHIKINFNPIGEIDSICKFSNGNECDIIKNGANILEEFYIGYCGHLQNYKHSVSINFLKQVEIPIIYDTFIGKFLNGGHINLLQNLGKFVYNPANIASNDFMMLLNVHKYDTSSETNDEAQLINDRFLHYDQVFPSSFNTVNSVYIPFYIDKDKNFGIDPLIVTYKHAMNKNKIFKALIKKFNILLVQIKYAFDSINPQMSLIRKITNETTCSTGFENFGKKEYCYTFYSKLSYNRLNLFTTTKTIKSFLIKAKMNLKIDISKINTHRPKINYIILHLHENQRYNITIFYFNTVMNDKTFTAFLEQKL</sequence>
<dbReference type="PROSITE" id="PS00022">
    <property type="entry name" value="EGF_1"/>
    <property type="match status" value="2"/>
</dbReference>
<comment type="caution">
    <text evidence="4">Lacks conserved residue(s) required for the propagation of feature annotation.</text>
</comment>
<evidence type="ECO:0000256" key="1">
    <source>
        <dbReference type="ARBA" id="ARBA00022536"/>
    </source>
</evidence>
<dbReference type="Gene3D" id="2.10.25.10">
    <property type="entry name" value="Laminin"/>
    <property type="match status" value="5"/>
</dbReference>
<name>A0A177B9L7_9BILA</name>
<dbReference type="OrthoDB" id="442731at2759"/>
<evidence type="ECO:0000259" key="6">
    <source>
        <dbReference type="PROSITE" id="PS50026"/>
    </source>
</evidence>
<keyword evidence="2" id="KW-0677">Repeat</keyword>
<dbReference type="InterPro" id="IPR000742">
    <property type="entry name" value="EGF"/>
</dbReference>
<dbReference type="Pfam" id="PF25024">
    <property type="entry name" value="EGF_TEN"/>
    <property type="match status" value="1"/>
</dbReference>
<dbReference type="EMBL" id="LWCA01000169">
    <property type="protein sequence ID" value="OAF70251.1"/>
    <property type="molecule type" value="Genomic_DNA"/>
</dbReference>
<keyword evidence="8" id="KW-1185">Reference proteome</keyword>
<keyword evidence="5" id="KW-0812">Transmembrane</keyword>
<evidence type="ECO:0000256" key="5">
    <source>
        <dbReference type="SAM" id="Phobius"/>
    </source>
</evidence>
<comment type="caution">
    <text evidence="7">The sequence shown here is derived from an EMBL/GenBank/DDBJ whole genome shotgun (WGS) entry which is preliminary data.</text>
</comment>
<feature type="transmembrane region" description="Helical" evidence="5">
    <location>
        <begin position="225"/>
        <end position="251"/>
    </location>
</feature>
<feature type="domain" description="EGF-like" evidence="6">
    <location>
        <begin position="433"/>
        <end position="469"/>
    </location>
</feature>
<dbReference type="FunFam" id="2.10.25.10:FF:000013">
    <property type="entry name" value="Teneurin transmembrane protein 4"/>
    <property type="match status" value="1"/>
</dbReference>
<dbReference type="Pfam" id="PF25020">
    <property type="entry name" value="TTR_TEN1-4"/>
    <property type="match status" value="1"/>
</dbReference>
<proteinExistence type="predicted"/>
<dbReference type="SMART" id="SM00181">
    <property type="entry name" value="EGF"/>
    <property type="match status" value="7"/>
</dbReference>
<evidence type="ECO:0000313" key="8">
    <source>
        <dbReference type="Proteomes" id="UP000078046"/>
    </source>
</evidence>
<feature type="domain" description="EGF-like" evidence="6">
    <location>
        <begin position="611"/>
        <end position="646"/>
    </location>
</feature>